<proteinExistence type="inferred from homology"/>
<evidence type="ECO:0000313" key="5">
    <source>
        <dbReference type="EMBL" id="MBN8660971.1"/>
    </source>
</evidence>
<evidence type="ECO:0000259" key="4">
    <source>
        <dbReference type="Pfam" id="PF13193"/>
    </source>
</evidence>
<dbReference type="GO" id="GO:0031956">
    <property type="term" value="F:medium-chain fatty acid-CoA ligase activity"/>
    <property type="evidence" value="ECO:0007669"/>
    <property type="project" value="TreeGrafter"/>
</dbReference>
<dbReference type="SUPFAM" id="SSF56801">
    <property type="entry name" value="Acetyl-CoA synthetase-like"/>
    <property type="match status" value="1"/>
</dbReference>
<evidence type="ECO:0000313" key="6">
    <source>
        <dbReference type="Proteomes" id="UP000664277"/>
    </source>
</evidence>
<dbReference type="Pfam" id="PF00501">
    <property type="entry name" value="AMP-binding"/>
    <property type="match status" value="1"/>
</dbReference>
<organism evidence="5 6">
    <name type="scientific">Candidatus Obscuribacter phosphatis</name>
    <dbReference type="NCBI Taxonomy" id="1906157"/>
    <lineage>
        <taxon>Bacteria</taxon>
        <taxon>Bacillati</taxon>
        <taxon>Candidatus Melainabacteria</taxon>
        <taxon>Candidatus Obscuribacterales</taxon>
        <taxon>Candidatus Obscuribacteraceae</taxon>
        <taxon>Candidatus Obscuribacter</taxon>
    </lineage>
</organism>
<evidence type="ECO:0000256" key="2">
    <source>
        <dbReference type="ARBA" id="ARBA00022598"/>
    </source>
</evidence>
<evidence type="ECO:0000256" key="1">
    <source>
        <dbReference type="ARBA" id="ARBA00006432"/>
    </source>
</evidence>
<accession>A0A8J7PD71</accession>
<dbReference type="InterPro" id="IPR025110">
    <property type="entry name" value="AMP-bd_C"/>
</dbReference>
<feature type="domain" description="AMP-binding enzyme C-terminal" evidence="4">
    <location>
        <begin position="425"/>
        <end position="489"/>
    </location>
</feature>
<dbReference type="GO" id="GO:0006631">
    <property type="term" value="P:fatty acid metabolic process"/>
    <property type="evidence" value="ECO:0007669"/>
    <property type="project" value="TreeGrafter"/>
</dbReference>
<dbReference type="PROSITE" id="PS00455">
    <property type="entry name" value="AMP_BINDING"/>
    <property type="match status" value="1"/>
</dbReference>
<protein>
    <submittedName>
        <fullName evidence="5">Acyl--CoA ligase</fullName>
    </submittedName>
</protein>
<dbReference type="Gene3D" id="3.30.300.30">
    <property type="match status" value="1"/>
</dbReference>
<dbReference type="InterPro" id="IPR020845">
    <property type="entry name" value="AMP-binding_CS"/>
</dbReference>
<dbReference type="Proteomes" id="UP000664277">
    <property type="component" value="Unassembled WGS sequence"/>
</dbReference>
<dbReference type="Gene3D" id="3.40.50.12780">
    <property type="entry name" value="N-terminal domain of ligase-like"/>
    <property type="match status" value="1"/>
</dbReference>
<sequence length="525" mass="56830">MVLTQENNLETINLIQKLVMPDLAAASPDAPALIQITADGERKLSYRDLRSLIDKAESRLQSCGLKTGEKLLILAPNSPEVVAALLAAFRLGALAVPVDFRMTLPELTNIAEKLAVKHLLSTNSVLQQLKDDFSAFANGHTLTAIETIENEVPSQSVKDREKVTDHRQLTDPAFLILTSGTTGMPKGALHDLHSLVHNIKELAEMAALTDGKKLVLPVPLSHVLGLEVTMAALLGNGCVIIAEMSVEGIIKANNLHQPEFLVGVPTIYGAILTLPKELIDLSKAEVLLCGGAPLPLSLAEEFEKKFAKRLNNGYGSTESKIIAVNLEGPRQSVGKVVPSCRIEILPIGEEANNKPLSDGETGEIVICGPTLMLGYIGQAEATAAVMRDGGYRTGDIGYMQDGYLYVMGRNKEMIIVAGNKVFPAEVESVLRKCPLVKDVAIIGVAHSRLGQIVKAHIILGDEELSAALTAEETKREASAKAKEQLRSYCQENLKRELRPMEWVFYPASHVFAKTFSGKVDKKQLS</sequence>
<dbReference type="PANTHER" id="PTHR43201:SF5">
    <property type="entry name" value="MEDIUM-CHAIN ACYL-COA LIGASE ACSF2, MITOCHONDRIAL"/>
    <property type="match status" value="1"/>
</dbReference>
<keyword evidence="2 5" id="KW-0436">Ligase</keyword>
<gene>
    <name evidence="5" type="ORF">J0M35_11435</name>
</gene>
<feature type="domain" description="AMP-dependent synthetase/ligase" evidence="3">
    <location>
        <begin position="24"/>
        <end position="375"/>
    </location>
</feature>
<dbReference type="InterPro" id="IPR000873">
    <property type="entry name" value="AMP-dep_synth/lig_dom"/>
</dbReference>
<dbReference type="Pfam" id="PF13193">
    <property type="entry name" value="AMP-binding_C"/>
    <property type="match status" value="1"/>
</dbReference>
<comment type="similarity">
    <text evidence="1">Belongs to the ATP-dependent AMP-binding enzyme family.</text>
</comment>
<dbReference type="InterPro" id="IPR042099">
    <property type="entry name" value="ANL_N_sf"/>
</dbReference>
<reference evidence="5" key="1">
    <citation type="submission" date="2021-02" db="EMBL/GenBank/DDBJ databases">
        <title>Genome-Resolved Metagenomics of a Microbial Community Performing Photosynthetic Biological Nutrient Removal.</title>
        <authorList>
            <person name="Mcdaniel E.A."/>
        </authorList>
    </citation>
    <scope>NUCLEOTIDE SEQUENCE</scope>
    <source>
        <strain evidence="5">UWPOB_OBS1</strain>
    </source>
</reference>
<comment type="caution">
    <text evidence="5">The sequence shown here is derived from an EMBL/GenBank/DDBJ whole genome shotgun (WGS) entry which is preliminary data.</text>
</comment>
<dbReference type="PANTHER" id="PTHR43201">
    <property type="entry name" value="ACYL-COA SYNTHETASE"/>
    <property type="match status" value="1"/>
</dbReference>
<dbReference type="AlphaFoldDB" id="A0A8J7PD71"/>
<dbReference type="InterPro" id="IPR045851">
    <property type="entry name" value="AMP-bd_C_sf"/>
</dbReference>
<evidence type="ECO:0000259" key="3">
    <source>
        <dbReference type="Pfam" id="PF00501"/>
    </source>
</evidence>
<name>A0A8J7PD71_9BACT</name>
<dbReference type="EMBL" id="JAFLCK010000015">
    <property type="protein sequence ID" value="MBN8660971.1"/>
    <property type="molecule type" value="Genomic_DNA"/>
</dbReference>